<accession>A0A1H8E3R5</accession>
<organism evidence="2 3">
    <name type="scientific">Pseudorhodobacter antarcticus</name>
    <dbReference type="NCBI Taxonomy" id="1077947"/>
    <lineage>
        <taxon>Bacteria</taxon>
        <taxon>Pseudomonadati</taxon>
        <taxon>Pseudomonadota</taxon>
        <taxon>Alphaproteobacteria</taxon>
        <taxon>Rhodobacterales</taxon>
        <taxon>Paracoccaceae</taxon>
        <taxon>Pseudorhodobacter</taxon>
    </lineage>
</organism>
<evidence type="ECO:0000256" key="1">
    <source>
        <dbReference type="SAM" id="Phobius"/>
    </source>
</evidence>
<dbReference type="InterPro" id="IPR008620">
    <property type="entry name" value="FixH"/>
</dbReference>
<name>A0A1H8E3R5_9RHOB</name>
<evidence type="ECO:0000313" key="3">
    <source>
        <dbReference type="Proteomes" id="UP000183002"/>
    </source>
</evidence>
<dbReference type="STRING" id="1077947.SAMN05216227_100835"/>
<dbReference type="PIRSF" id="PIRSF011386">
    <property type="entry name" value="FixH"/>
    <property type="match status" value="1"/>
</dbReference>
<dbReference type="EMBL" id="FOCO01000008">
    <property type="protein sequence ID" value="SEN13754.1"/>
    <property type="molecule type" value="Genomic_DNA"/>
</dbReference>
<dbReference type="AlphaFoldDB" id="A0A1H8E3R5"/>
<dbReference type="Proteomes" id="UP000183002">
    <property type="component" value="Unassembled WGS sequence"/>
</dbReference>
<keyword evidence="1" id="KW-0472">Membrane</keyword>
<dbReference type="Pfam" id="PF05751">
    <property type="entry name" value="FixH"/>
    <property type="match status" value="1"/>
</dbReference>
<reference evidence="2 3" key="1">
    <citation type="submission" date="2016-10" db="EMBL/GenBank/DDBJ databases">
        <authorList>
            <person name="de Groot N.N."/>
        </authorList>
    </citation>
    <scope>NUCLEOTIDE SEQUENCE [LARGE SCALE GENOMIC DNA]</scope>
    <source>
        <strain evidence="2 3">CGMCC 1.10836</strain>
    </source>
</reference>
<keyword evidence="3" id="KW-1185">Reference proteome</keyword>
<evidence type="ECO:0000313" key="2">
    <source>
        <dbReference type="EMBL" id="SEN13754.1"/>
    </source>
</evidence>
<sequence length="186" mass="20375">MGREMSFMTFIMRPEVWFVLGLAGLVIVLGLVLARGTLTGGKVFGVVSLFFGVIIAVNLVLANRAVSTFPGLEVTNSYIASQSFDVDRAAQKALGWNLVPEYDGAAKELRLAFTDPLGFPAEVTGLSVMVGRATEARDDSRPEFVREAGVFVAPLDLQPGKWMMQIEAFSKDGTPFRQRIDLMVRR</sequence>
<keyword evidence="1" id="KW-1133">Transmembrane helix</keyword>
<feature type="transmembrane region" description="Helical" evidence="1">
    <location>
        <begin position="44"/>
        <end position="62"/>
    </location>
</feature>
<gene>
    <name evidence="2" type="ORF">SAMN05216227_100835</name>
</gene>
<protein>
    <submittedName>
        <fullName evidence="2">Nitrogen fixation protein FixH</fullName>
    </submittedName>
</protein>
<proteinExistence type="predicted"/>
<dbReference type="InterPro" id="IPR018037">
    <property type="entry name" value="FixH_proteobacterial"/>
</dbReference>
<keyword evidence="1" id="KW-0812">Transmembrane</keyword>